<evidence type="ECO:0000256" key="1">
    <source>
        <dbReference type="SAM" id="SignalP"/>
    </source>
</evidence>
<dbReference type="InterPro" id="IPR036378">
    <property type="entry name" value="FAS1_dom_sf"/>
</dbReference>
<feature type="chain" id="PRO_5043796870" description="FAS1 domain-containing protein" evidence="1">
    <location>
        <begin position="23"/>
        <end position="651"/>
    </location>
</feature>
<feature type="domain" description="FAS1" evidence="2">
    <location>
        <begin position="328"/>
        <end position="471"/>
    </location>
</feature>
<organism evidence="3 4">
    <name type="scientific">Larinioides sclopetarius</name>
    <dbReference type="NCBI Taxonomy" id="280406"/>
    <lineage>
        <taxon>Eukaryota</taxon>
        <taxon>Metazoa</taxon>
        <taxon>Ecdysozoa</taxon>
        <taxon>Arthropoda</taxon>
        <taxon>Chelicerata</taxon>
        <taxon>Arachnida</taxon>
        <taxon>Araneae</taxon>
        <taxon>Araneomorphae</taxon>
        <taxon>Entelegynae</taxon>
        <taxon>Araneoidea</taxon>
        <taxon>Araneidae</taxon>
        <taxon>Larinioides</taxon>
    </lineage>
</organism>
<dbReference type="PANTHER" id="PTHR10900">
    <property type="entry name" value="PERIOSTIN-RELATED"/>
    <property type="match status" value="1"/>
</dbReference>
<dbReference type="SUPFAM" id="SSF82153">
    <property type="entry name" value="FAS1 domain"/>
    <property type="match status" value="4"/>
</dbReference>
<sequence>MVHFINFACAILFASLAHFVSSETLYEALSKDQELSEFYNMVNREEVLQILLDRRDVTVFAPINAAIRKHKARKPDDSKRDESAPMPSFYVLNLSAQKHMFPMSITPYLAGVAPLYLSVKEEAGKRKEFYVDNAKIIRQAEHRGTEGKTQFLYVIDELLEPYKPISGQPPQALDLLKQPSIYGIKETMDAFASRVTSEREKEVFSRVGNHTFFLPIGSVDGASSPNLQEIDTWVVRGHVISNHVLFLRTMSRKSYKSESWGDKLKVELRLTNESTKEEEKWYIQSNTIQGDQRHRKGVVRARIIRPNIPVSNGVVHLISKPLMVIDKTIWEHIEEERTERLGRFYSLASSNPKFLAHLKSSDQRTVFAPTDKAFRALQNTEKLQQVLTNSTVTNNLLELHMVMRSVHSEDVWNKNVTNMLASDNRRNLYFGVVGDERNKTLTVEGGGVNATAIMGDIGATNGILHIIDRVLGMPYLTVYSKLAHDPDLHTTFKLSMQESWNQKLNDKEKRYTFFVPNRKAWEDLKKEMPSEHKQLNLGMFSYHVHKILDRHLVVGNELTKEDLERQDKIQMVHGMFKISPGYQSGPLTVEWEGLQANIVRPDVQATNGIIHVIDRVMMKRRDLTKSGSVSLCPSLLSLVSLLLAAFIKAKL</sequence>
<dbReference type="PANTHER" id="PTHR10900:SF77">
    <property type="entry name" value="FI19380P1"/>
    <property type="match status" value="1"/>
</dbReference>
<dbReference type="GO" id="GO:0030198">
    <property type="term" value="P:extracellular matrix organization"/>
    <property type="evidence" value="ECO:0007669"/>
    <property type="project" value="TreeGrafter"/>
</dbReference>
<accession>A0AAV1ZA48</accession>
<dbReference type="InterPro" id="IPR000782">
    <property type="entry name" value="FAS1_domain"/>
</dbReference>
<feature type="signal peptide" evidence="1">
    <location>
        <begin position="1"/>
        <end position="22"/>
    </location>
</feature>
<dbReference type="InterPro" id="IPR050904">
    <property type="entry name" value="Adhesion/Biosynth-related"/>
</dbReference>
<dbReference type="Pfam" id="PF02469">
    <property type="entry name" value="Fasciclin"/>
    <property type="match status" value="3"/>
</dbReference>
<evidence type="ECO:0000313" key="4">
    <source>
        <dbReference type="Proteomes" id="UP001497382"/>
    </source>
</evidence>
<dbReference type="GO" id="GO:0031012">
    <property type="term" value="C:extracellular matrix"/>
    <property type="evidence" value="ECO:0007669"/>
    <property type="project" value="TreeGrafter"/>
</dbReference>
<feature type="domain" description="FAS1" evidence="2">
    <location>
        <begin position="475"/>
        <end position="617"/>
    </location>
</feature>
<dbReference type="EMBL" id="CAXIEN010000026">
    <property type="protein sequence ID" value="CAL1267171.1"/>
    <property type="molecule type" value="Genomic_DNA"/>
</dbReference>
<reference evidence="3 4" key="1">
    <citation type="submission" date="2024-04" db="EMBL/GenBank/DDBJ databases">
        <authorList>
            <person name="Rising A."/>
            <person name="Reimegard J."/>
            <person name="Sonavane S."/>
            <person name="Akerstrom W."/>
            <person name="Nylinder S."/>
            <person name="Hedman E."/>
            <person name="Kallberg Y."/>
        </authorList>
    </citation>
    <scope>NUCLEOTIDE SEQUENCE [LARGE SCALE GENOMIC DNA]</scope>
</reference>
<protein>
    <recommendedName>
        <fullName evidence="2">FAS1 domain-containing protein</fullName>
    </recommendedName>
</protein>
<dbReference type="GO" id="GO:0005615">
    <property type="term" value="C:extracellular space"/>
    <property type="evidence" value="ECO:0007669"/>
    <property type="project" value="TreeGrafter"/>
</dbReference>
<evidence type="ECO:0000259" key="2">
    <source>
        <dbReference type="PROSITE" id="PS50213"/>
    </source>
</evidence>
<dbReference type="Proteomes" id="UP001497382">
    <property type="component" value="Unassembled WGS sequence"/>
</dbReference>
<keyword evidence="4" id="KW-1185">Reference proteome</keyword>
<name>A0AAV1ZA48_9ARAC</name>
<gene>
    <name evidence="3" type="ORF">LARSCL_LOCUS3508</name>
</gene>
<comment type="caution">
    <text evidence="3">The sequence shown here is derived from an EMBL/GenBank/DDBJ whole genome shotgun (WGS) entry which is preliminary data.</text>
</comment>
<dbReference type="SMART" id="SM00554">
    <property type="entry name" value="FAS1"/>
    <property type="match status" value="4"/>
</dbReference>
<dbReference type="PROSITE" id="PS50213">
    <property type="entry name" value="FAS1"/>
    <property type="match status" value="3"/>
</dbReference>
<feature type="domain" description="FAS1" evidence="2">
    <location>
        <begin position="22"/>
        <end position="322"/>
    </location>
</feature>
<proteinExistence type="predicted"/>
<keyword evidence="1" id="KW-0732">Signal</keyword>
<dbReference type="AlphaFoldDB" id="A0AAV1ZA48"/>
<evidence type="ECO:0000313" key="3">
    <source>
        <dbReference type="EMBL" id="CAL1267171.1"/>
    </source>
</evidence>
<dbReference type="GO" id="GO:0007155">
    <property type="term" value="P:cell adhesion"/>
    <property type="evidence" value="ECO:0007669"/>
    <property type="project" value="TreeGrafter"/>
</dbReference>
<dbReference type="Gene3D" id="2.30.180.10">
    <property type="entry name" value="FAS1 domain"/>
    <property type="match status" value="4"/>
</dbReference>
<dbReference type="GO" id="GO:0050839">
    <property type="term" value="F:cell adhesion molecule binding"/>
    <property type="evidence" value="ECO:0007669"/>
    <property type="project" value="TreeGrafter"/>
</dbReference>